<evidence type="ECO:0000313" key="1">
    <source>
        <dbReference type="EMBL" id="JAE24602.1"/>
    </source>
</evidence>
<proteinExistence type="predicted"/>
<reference evidence="1" key="2">
    <citation type="journal article" date="2015" name="Data Brief">
        <title>Shoot transcriptome of the giant reed, Arundo donax.</title>
        <authorList>
            <person name="Barrero R.A."/>
            <person name="Guerrero F.D."/>
            <person name="Moolhuijzen P."/>
            <person name="Goolsby J.A."/>
            <person name="Tidwell J."/>
            <person name="Bellgard S.E."/>
            <person name="Bellgard M.I."/>
        </authorList>
    </citation>
    <scope>NUCLEOTIDE SEQUENCE</scope>
    <source>
        <tissue evidence="1">Shoot tissue taken approximately 20 cm above the soil surface</tissue>
    </source>
</reference>
<accession>A0A0A9GJI2</accession>
<reference evidence="1" key="1">
    <citation type="submission" date="2014-09" db="EMBL/GenBank/DDBJ databases">
        <authorList>
            <person name="Magalhaes I.L.F."/>
            <person name="Oliveira U."/>
            <person name="Santos F.R."/>
            <person name="Vidigal T.H.D.A."/>
            <person name="Brescovit A.D."/>
            <person name="Santos A.J."/>
        </authorList>
    </citation>
    <scope>NUCLEOTIDE SEQUENCE</scope>
    <source>
        <tissue evidence="1">Shoot tissue taken approximately 20 cm above the soil surface</tissue>
    </source>
</reference>
<protein>
    <submittedName>
        <fullName evidence="1">Uncharacterized protein</fullName>
    </submittedName>
</protein>
<dbReference type="AlphaFoldDB" id="A0A0A9GJI2"/>
<name>A0A0A9GJI2_ARUDO</name>
<organism evidence="1">
    <name type="scientific">Arundo donax</name>
    <name type="common">Giant reed</name>
    <name type="synonym">Donax arundinaceus</name>
    <dbReference type="NCBI Taxonomy" id="35708"/>
    <lineage>
        <taxon>Eukaryota</taxon>
        <taxon>Viridiplantae</taxon>
        <taxon>Streptophyta</taxon>
        <taxon>Embryophyta</taxon>
        <taxon>Tracheophyta</taxon>
        <taxon>Spermatophyta</taxon>
        <taxon>Magnoliopsida</taxon>
        <taxon>Liliopsida</taxon>
        <taxon>Poales</taxon>
        <taxon>Poaceae</taxon>
        <taxon>PACMAD clade</taxon>
        <taxon>Arundinoideae</taxon>
        <taxon>Arundineae</taxon>
        <taxon>Arundo</taxon>
    </lineage>
</organism>
<dbReference type="EMBL" id="GBRH01173294">
    <property type="protein sequence ID" value="JAE24602.1"/>
    <property type="molecule type" value="Transcribed_RNA"/>
</dbReference>
<sequence>MWLTLQHGFSNVVRRSLIESTFDPSSLQAHTYFSRIKNS</sequence>